<comment type="caution">
    <text evidence="2">The sequence shown here is derived from an EMBL/GenBank/DDBJ whole genome shotgun (WGS) entry which is preliminary data.</text>
</comment>
<feature type="compositionally biased region" description="Acidic residues" evidence="1">
    <location>
        <begin position="201"/>
        <end position="233"/>
    </location>
</feature>
<keyword evidence="3" id="KW-1185">Reference proteome</keyword>
<feature type="compositionally biased region" description="Polar residues" evidence="1">
    <location>
        <begin position="253"/>
        <end position="263"/>
    </location>
</feature>
<dbReference type="AlphaFoldDB" id="A0AAD4D9I6"/>
<reference evidence="2" key="1">
    <citation type="journal article" date="2020" name="Fungal Divers.">
        <title>Resolving the Mortierellaceae phylogeny through synthesis of multi-gene phylogenetics and phylogenomics.</title>
        <authorList>
            <person name="Vandepol N."/>
            <person name="Liber J."/>
            <person name="Desiro A."/>
            <person name="Na H."/>
            <person name="Kennedy M."/>
            <person name="Barry K."/>
            <person name="Grigoriev I.V."/>
            <person name="Miller A.N."/>
            <person name="O'Donnell K."/>
            <person name="Stajich J.E."/>
            <person name="Bonito G."/>
        </authorList>
    </citation>
    <scope>NUCLEOTIDE SEQUENCE</scope>
    <source>
        <strain evidence="2">NRRL 28262</strain>
    </source>
</reference>
<name>A0AAD4D9I6_9FUNG</name>
<evidence type="ECO:0000313" key="2">
    <source>
        <dbReference type="EMBL" id="KAG0272519.1"/>
    </source>
</evidence>
<gene>
    <name evidence="2" type="ORF">BGZ95_011729</name>
</gene>
<proteinExistence type="predicted"/>
<organism evidence="2 3">
    <name type="scientific">Linnemannia exigua</name>
    <dbReference type="NCBI Taxonomy" id="604196"/>
    <lineage>
        <taxon>Eukaryota</taxon>
        <taxon>Fungi</taxon>
        <taxon>Fungi incertae sedis</taxon>
        <taxon>Mucoromycota</taxon>
        <taxon>Mortierellomycotina</taxon>
        <taxon>Mortierellomycetes</taxon>
        <taxon>Mortierellales</taxon>
        <taxon>Mortierellaceae</taxon>
        <taxon>Linnemannia</taxon>
    </lineage>
</organism>
<feature type="region of interest" description="Disordered" evidence="1">
    <location>
        <begin position="176"/>
        <end position="276"/>
    </location>
</feature>
<dbReference type="Proteomes" id="UP001194580">
    <property type="component" value="Unassembled WGS sequence"/>
</dbReference>
<accession>A0AAD4D9I6</accession>
<sequence length="294" mass="32973">MARKSVPPKDMVIGHLDTGYWHLVSDPRSAFDDGLVANLGQGLSWLNVSGSLFGVPPGRYWVQWSYNLRNPTAVVGTQFRVATFSRDLVPVWHYETKSSIDYTPGTFRKFLHHTTATNKELLDPNEVFIFQLPQVLVVEENKPTVFVQMREHNTHKDGIMILFLRLVLAGDDEDDVKAEREDVEEEEEEEVDAEVARYEYEEVDNFSDQGEDGDNDGEYVDYGESDDDAENGDEGGHDGDGEPVAVDNGGYANGSSSTLSPNVDQDEDEDSNARPYFIRFAERNSHSGVSILDI</sequence>
<evidence type="ECO:0000256" key="1">
    <source>
        <dbReference type="SAM" id="MobiDB-lite"/>
    </source>
</evidence>
<feature type="compositionally biased region" description="Acidic residues" evidence="1">
    <location>
        <begin position="176"/>
        <end position="193"/>
    </location>
</feature>
<protein>
    <submittedName>
        <fullName evidence="2">Uncharacterized protein</fullName>
    </submittedName>
</protein>
<dbReference type="EMBL" id="JAAAIL010000911">
    <property type="protein sequence ID" value="KAG0272519.1"/>
    <property type="molecule type" value="Genomic_DNA"/>
</dbReference>
<evidence type="ECO:0000313" key="3">
    <source>
        <dbReference type="Proteomes" id="UP001194580"/>
    </source>
</evidence>